<evidence type="ECO:0000259" key="2">
    <source>
        <dbReference type="Pfam" id="PF07883"/>
    </source>
</evidence>
<reference evidence="3" key="1">
    <citation type="submission" date="2018-05" db="EMBL/GenBank/DDBJ databases">
        <authorList>
            <person name="Lanie J.A."/>
            <person name="Ng W.-L."/>
            <person name="Kazmierczak K.M."/>
            <person name="Andrzejewski T.M."/>
            <person name="Davidsen T.M."/>
            <person name="Wayne K.J."/>
            <person name="Tettelin H."/>
            <person name="Glass J.I."/>
            <person name="Rusch D."/>
            <person name="Podicherti R."/>
            <person name="Tsui H.-C.T."/>
            <person name="Winkler M.E."/>
        </authorList>
    </citation>
    <scope>NUCLEOTIDE SEQUENCE</scope>
</reference>
<evidence type="ECO:0000313" key="3">
    <source>
        <dbReference type="EMBL" id="SUZ56786.1"/>
    </source>
</evidence>
<feature type="region of interest" description="Disordered" evidence="1">
    <location>
        <begin position="1"/>
        <end position="33"/>
    </location>
</feature>
<organism evidence="3">
    <name type="scientific">marine metagenome</name>
    <dbReference type="NCBI Taxonomy" id="408172"/>
    <lineage>
        <taxon>unclassified sequences</taxon>
        <taxon>metagenomes</taxon>
        <taxon>ecological metagenomes</taxon>
    </lineage>
</organism>
<protein>
    <recommendedName>
        <fullName evidence="2">Cupin type-2 domain-containing protein</fullName>
    </recommendedName>
</protein>
<dbReference type="SUPFAM" id="SSF51182">
    <property type="entry name" value="RmlC-like cupins"/>
    <property type="match status" value="1"/>
</dbReference>
<gene>
    <name evidence="3" type="ORF">METZ01_LOCUS9640</name>
</gene>
<dbReference type="InterPro" id="IPR014710">
    <property type="entry name" value="RmlC-like_jellyroll"/>
</dbReference>
<dbReference type="Gene3D" id="2.60.120.10">
    <property type="entry name" value="Jelly Rolls"/>
    <property type="match status" value="1"/>
</dbReference>
<feature type="domain" description="Cupin type-2" evidence="2">
    <location>
        <begin position="47"/>
        <end position="118"/>
    </location>
</feature>
<dbReference type="InterPro" id="IPR011051">
    <property type="entry name" value="RmlC_Cupin_sf"/>
</dbReference>
<accession>A0A381NQB3</accession>
<name>A0A381NQB3_9ZZZZ</name>
<feature type="compositionally biased region" description="Low complexity" evidence="1">
    <location>
        <begin position="1"/>
        <end position="15"/>
    </location>
</feature>
<dbReference type="Pfam" id="PF07883">
    <property type="entry name" value="Cupin_2"/>
    <property type="match status" value="1"/>
</dbReference>
<proteinExistence type="predicted"/>
<evidence type="ECO:0000256" key="1">
    <source>
        <dbReference type="SAM" id="MobiDB-lite"/>
    </source>
</evidence>
<dbReference type="CDD" id="cd02208">
    <property type="entry name" value="cupin_RmlC-like"/>
    <property type="match status" value="1"/>
</dbReference>
<dbReference type="EMBL" id="UINC01000523">
    <property type="protein sequence ID" value="SUZ56786.1"/>
    <property type="molecule type" value="Genomic_DNA"/>
</dbReference>
<dbReference type="AlphaFoldDB" id="A0A381NQB3"/>
<dbReference type="InterPro" id="IPR013096">
    <property type="entry name" value="Cupin_2"/>
</dbReference>
<sequence>MPGQTTPGQTPPVTGDRSSPLRPLGGAGNVGISNAVLRDQPEVRALRVVVEPGGTRVIHAHANVQFHMFVPISGPMELNLDGGRSVQVRPWHPYFLREGTRHGFHNSGSMAVEIMEIFIR</sequence>